<reference evidence="1 2" key="1">
    <citation type="journal article" date="2019" name="Nat. Ecol. Evol.">
        <title>Megaphylogeny resolves global patterns of mushroom evolution.</title>
        <authorList>
            <person name="Varga T."/>
            <person name="Krizsan K."/>
            <person name="Foldi C."/>
            <person name="Dima B."/>
            <person name="Sanchez-Garcia M."/>
            <person name="Sanchez-Ramirez S."/>
            <person name="Szollosi G.J."/>
            <person name="Szarkandi J.G."/>
            <person name="Papp V."/>
            <person name="Albert L."/>
            <person name="Andreopoulos W."/>
            <person name="Angelini C."/>
            <person name="Antonin V."/>
            <person name="Barry K.W."/>
            <person name="Bougher N.L."/>
            <person name="Buchanan P."/>
            <person name="Buyck B."/>
            <person name="Bense V."/>
            <person name="Catcheside P."/>
            <person name="Chovatia M."/>
            <person name="Cooper J."/>
            <person name="Damon W."/>
            <person name="Desjardin D."/>
            <person name="Finy P."/>
            <person name="Geml J."/>
            <person name="Haridas S."/>
            <person name="Hughes K."/>
            <person name="Justo A."/>
            <person name="Karasinski D."/>
            <person name="Kautmanova I."/>
            <person name="Kiss B."/>
            <person name="Kocsube S."/>
            <person name="Kotiranta H."/>
            <person name="LaButti K.M."/>
            <person name="Lechner B.E."/>
            <person name="Liimatainen K."/>
            <person name="Lipzen A."/>
            <person name="Lukacs Z."/>
            <person name="Mihaltcheva S."/>
            <person name="Morgado L.N."/>
            <person name="Niskanen T."/>
            <person name="Noordeloos M.E."/>
            <person name="Ohm R.A."/>
            <person name="Ortiz-Santana B."/>
            <person name="Ovrebo C."/>
            <person name="Racz N."/>
            <person name="Riley R."/>
            <person name="Savchenko A."/>
            <person name="Shiryaev A."/>
            <person name="Soop K."/>
            <person name="Spirin V."/>
            <person name="Szebenyi C."/>
            <person name="Tomsovsky M."/>
            <person name="Tulloss R.E."/>
            <person name="Uehling J."/>
            <person name="Grigoriev I.V."/>
            <person name="Vagvolgyi C."/>
            <person name="Papp T."/>
            <person name="Martin F.M."/>
            <person name="Miettinen O."/>
            <person name="Hibbett D.S."/>
            <person name="Nagy L.G."/>
        </authorList>
    </citation>
    <scope>NUCLEOTIDE SEQUENCE [LARGE SCALE GENOMIC DNA]</scope>
    <source>
        <strain evidence="1 2">FP101781</strain>
    </source>
</reference>
<sequence length="174" mass="19055">MVVSSKCPPLSVTMLGPTRHQTSLCTLSQKLGQALHSQPYLPIAVGTSLTNSPILSTMLQNAPHPPLRYSGTSTAEFQGCEPLNLELTATSTESSIAMSVCIFPRYLTIITSVNQREEQNRGENVKSRRAEGFVKHRRHIETRLQELAVSMGLSRITNSPGQGVFIRKRGPAIL</sequence>
<keyword evidence="2" id="KW-1185">Reference proteome</keyword>
<proteinExistence type="predicted"/>
<protein>
    <submittedName>
        <fullName evidence="1">Uncharacterized protein</fullName>
    </submittedName>
</protein>
<evidence type="ECO:0000313" key="2">
    <source>
        <dbReference type="Proteomes" id="UP000298030"/>
    </source>
</evidence>
<dbReference type="EMBL" id="QPFP01000056">
    <property type="protein sequence ID" value="TEB25559.1"/>
    <property type="molecule type" value="Genomic_DNA"/>
</dbReference>
<comment type="caution">
    <text evidence="1">The sequence shown here is derived from an EMBL/GenBank/DDBJ whole genome shotgun (WGS) entry which is preliminary data.</text>
</comment>
<organism evidence="1 2">
    <name type="scientific">Coprinellus micaceus</name>
    <name type="common">Glistening ink-cap mushroom</name>
    <name type="synonym">Coprinus micaceus</name>
    <dbReference type="NCBI Taxonomy" id="71717"/>
    <lineage>
        <taxon>Eukaryota</taxon>
        <taxon>Fungi</taxon>
        <taxon>Dikarya</taxon>
        <taxon>Basidiomycota</taxon>
        <taxon>Agaricomycotina</taxon>
        <taxon>Agaricomycetes</taxon>
        <taxon>Agaricomycetidae</taxon>
        <taxon>Agaricales</taxon>
        <taxon>Agaricineae</taxon>
        <taxon>Psathyrellaceae</taxon>
        <taxon>Coprinellus</taxon>
    </lineage>
</organism>
<gene>
    <name evidence="1" type="ORF">FA13DRAFT_1161426</name>
</gene>
<evidence type="ECO:0000313" key="1">
    <source>
        <dbReference type="EMBL" id="TEB25559.1"/>
    </source>
</evidence>
<dbReference type="AlphaFoldDB" id="A0A4Y7SWE7"/>
<name>A0A4Y7SWE7_COPMI</name>
<accession>A0A4Y7SWE7</accession>
<dbReference type="Proteomes" id="UP000298030">
    <property type="component" value="Unassembled WGS sequence"/>
</dbReference>